<dbReference type="InterPro" id="IPR027417">
    <property type="entry name" value="P-loop_NTPase"/>
</dbReference>
<dbReference type="WBParaSite" id="ECPE_0001233801-mRNA-1">
    <property type="protein sequence ID" value="ECPE_0001233801-mRNA-1"/>
    <property type="gene ID" value="ECPE_0001233801"/>
</dbReference>
<dbReference type="SUPFAM" id="SSF52540">
    <property type="entry name" value="P-loop containing nucleoside triphosphate hydrolases"/>
    <property type="match status" value="1"/>
</dbReference>
<dbReference type="Pfam" id="PF20930">
    <property type="entry name" value="Dicer_PBD"/>
    <property type="match status" value="1"/>
</dbReference>
<sequence length="596" mass="65469">MFIFPRYFEIQAEKRLFTLEHRTRCRLETASELLTMLSLGARPKERVLVCDQNGDSFPITEIQQFVIQILTETHEFLADVRLTPRTHEPSQTTEPVGGTTVEVTEVPDSRGRLICVLDYCRRAVVQCETILHELGVWCAAQIARVFVKHLIGLDRRRSAQLAGKGAQLAATNAEHGEDQLARILRFTYTQLCIIVRLFQVVFDKCMTLETLRTMISPKILTMIDQLKAYKPSLDFRIEVAELPGPFSQGLGRKARRRRNRSQSGSQSSTVGSSSGGTVTPLRLLSADTSSLSDSSADTMSSLSDADEPNDKLSVNSRASSASRNALVRSGGAKSRSKGSNKFSTTPKARDLHFVPASSLIDGGLRPGMDPSQLVYRAVIAPTADSDRPQLVSQTKLCGLILVRCQFTAYALSRLIDELCIWDVDLFFIKPGHLFSQQTSDTASRTRPGCATNQSMLKTGDETMTATQVSNSGISSFPATQEETVSKFRRGSINLLVATQPAVAAAAGGTELPRCNLVVALQPPRSLAEYLSSKARSRLVDHGAQVIYLVDADRMDPSDNVSVLASTPNGLTYSTNDATKLDEEEPKQNQVLERFVF</sequence>
<proteinExistence type="predicted"/>
<feature type="region of interest" description="Disordered" evidence="1">
    <location>
        <begin position="246"/>
        <end position="347"/>
    </location>
</feature>
<dbReference type="InterPro" id="IPR048513">
    <property type="entry name" value="Dicer_PBD"/>
</dbReference>
<organism evidence="5">
    <name type="scientific">Echinostoma caproni</name>
    <dbReference type="NCBI Taxonomy" id="27848"/>
    <lineage>
        <taxon>Eukaryota</taxon>
        <taxon>Metazoa</taxon>
        <taxon>Spiralia</taxon>
        <taxon>Lophotrochozoa</taxon>
        <taxon>Platyhelminthes</taxon>
        <taxon>Trematoda</taxon>
        <taxon>Digenea</taxon>
        <taxon>Plagiorchiida</taxon>
        <taxon>Echinostomata</taxon>
        <taxon>Echinostomatoidea</taxon>
        <taxon>Echinostomatidae</taxon>
        <taxon>Echinostoma</taxon>
    </lineage>
</organism>
<accession>A0A183AZB7</accession>
<dbReference type="Proteomes" id="UP000272942">
    <property type="component" value="Unassembled WGS sequence"/>
</dbReference>
<feature type="domain" description="Dicer partner-binding" evidence="2">
    <location>
        <begin position="120"/>
        <end position="171"/>
    </location>
</feature>
<gene>
    <name evidence="3" type="ORF">ECPE_LOCUS12302</name>
</gene>
<evidence type="ECO:0000256" key="1">
    <source>
        <dbReference type="SAM" id="MobiDB-lite"/>
    </source>
</evidence>
<evidence type="ECO:0000313" key="3">
    <source>
        <dbReference type="EMBL" id="VDP89574.1"/>
    </source>
</evidence>
<feature type="compositionally biased region" description="Low complexity" evidence="1">
    <location>
        <begin position="283"/>
        <end position="303"/>
    </location>
</feature>
<feature type="compositionally biased region" description="Low complexity" evidence="1">
    <location>
        <begin position="261"/>
        <end position="276"/>
    </location>
</feature>
<keyword evidence="4" id="KW-1185">Reference proteome</keyword>
<reference evidence="3 4" key="2">
    <citation type="submission" date="2018-11" db="EMBL/GenBank/DDBJ databases">
        <authorList>
            <consortium name="Pathogen Informatics"/>
        </authorList>
    </citation>
    <scope>NUCLEOTIDE SEQUENCE [LARGE SCALE GENOMIC DNA]</scope>
    <source>
        <strain evidence="3 4">Egypt</strain>
    </source>
</reference>
<dbReference type="CDD" id="cd15903">
    <property type="entry name" value="Dicer_PBD"/>
    <property type="match status" value="1"/>
</dbReference>
<reference evidence="5" key="1">
    <citation type="submission" date="2016-06" db="UniProtKB">
        <authorList>
            <consortium name="WormBaseParasite"/>
        </authorList>
    </citation>
    <scope>IDENTIFICATION</scope>
</reference>
<dbReference type="OrthoDB" id="2392202at2759"/>
<feature type="compositionally biased region" description="Low complexity" evidence="1">
    <location>
        <begin position="312"/>
        <end position="339"/>
    </location>
</feature>
<protein>
    <submittedName>
        <fullName evidence="5">Helicase C-terminal domain-containing protein</fullName>
    </submittedName>
</protein>
<evidence type="ECO:0000313" key="4">
    <source>
        <dbReference type="Proteomes" id="UP000272942"/>
    </source>
</evidence>
<evidence type="ECO:0000313" key="5">
    <source>
        <dbReference type="WBParaSite" id="ECPE_0001233801-mRNA-1"/>
    </source>
</evidence>
<name>A0A183AZB7_9TREM</name>
<dbReference type="AlphaFoldDB" id="A0A183AZB7"/>
<dbReference type="Gene3D" id="3.40.50.300">
    <property type="entry name" value="P-loop containing nucleotide triphosphate hydrolases"/>
    <property type="match status" value="1"/>
</dbReference>
<dbReference type="EMBL" id="UZAN01052595">
    <property type="protein sequence ID" value="VDP89574.1"/>
    <property type="molecule type" value="Genomic_DNA"/>
</dbReference>
<evidence type="ECO:0000259" key="2">
    <source>
        <dbReference type="Pfam" id="PF20930"/>
    </source>
</evidence>